<dbReference type="NCBIfam" id="NF033634">
    <property type="entry name" value="SLATT_1"/>
    <property type="match status" value="1"/>
</dbReference>
<feature type="domain" description="SMODS and SLOG-associating 2TM effector" evidence="2">
    <location>
        <begin position="169"/>
        <end position="291"/>
    </location>
</feature>
<reference evidence="4 5" key="1">
    <citation type="journal article" date="2019" name="Int. J. Syst. Evol. Microbiol.">
        <title>The Global Catalogue of Microorganisms (GCM) 10K type strain sequencing project: providing services to taxonomists for standard genome sequencing and annotation.</title>
        <authorList>
            <consortium name="The Broad Institute Genomics Platform"/>
            <consortium name="The Broad Institute Genome Sequencing Center for Infectious Disease"/>
            <person name="Wu L."/>
            <person name="Ma J."/>
        </authorList>
    </citation>
    <scope>NUCLEOTIDE SEQUENCE [LARGE SCALE GENOMIC DNA]</scope>
    <source>
        <strain evidence="4 5">JCM 6833</strain>
    </source>
</reference>
<accession>A0ABN3PLN2</accession>
<evidence type="ECO:0000313" key="4">
    <source>
        <dbReference type="EMBL" id="GAA2585089.1"/>
    </source>
</evidence>
<feature type="transmembrane region" description="Helical" evidence="1">
    <location>
        <begin position="29"/>
        <end position="51"/>
    </location>
</feature>
<evidence type="ECO:0000259" key="2">
    <source>
        <dbReference type="Pfam" id="PF18181"/>
    </source>
</evidence>
<keyword evidence="1" id="KW-0472">Membrane</keyword>
<keyword evidence="5" id="KW-1185">Reference proteome</keyword>
<organism evidence="4 5">
    <name type="scientific">Actinomadura fulvescens</name>
    <dbReference type="NCBI Taxonomy" id="46160"/>
    <lineage>
        <taxon>Bacteria</taxon>
        <taxon>Bacillati</taxon>
        <taxon>Actinomycetota</taxon>
        <taxon>Actinomycetes</taxon>
        <taxon>Streptosporangiales</taxon>
        <taxon>Thermomonosporaceae</taxon>
        <taxon>Actinomadura</taxon>
    </lineage>
</organism>
<protein>
    <submittedName>
        <fullName evidence="4">DUF4231 domain-containing protein</fullName>
    </submittedName>
</protein>
<evidence type="ECO:0000313" key="5">
    <source>
        <dbReference type="Proteomes" id="UP001501509"/>
    </source>
</evidence>
<dbReference type="NCBIfam" id="NF033610">
    <property type="entry name" value="SLATT_3"/>
    <property type="match status" value="1"/>
</dbReference>
<dbReference type="Pfam" id="PF18181">
    <property type="entry name" value="SLATT_1"/>
    <property type="match status" value="1"/>
</dbReference>
<feature type="domain" description="SMODS and SLOG-associating 2TM effector" evidence="3">
    <location>
        <begin position="12"/>
        <end position="166"/>
    </location>
</feature>
<dbReference type="RefSeq" id="WP_344539415.1">
    <property type="nucleotide sequence ID" value="NZ_BAAATD010000002.1"/>
</dbReference>
<proteinExistence type="predicted"/>
<comment type="caution">
    <text evidence="4">The sequence shown here is derived from an EMBL/GenBank/DDBJ whole genome shotgun (WGS) entry which is preliminary data.</text>
</comment>
<feature type="transmembrane region" description="Helical" evidence="1">
    <location>
        <begin position="57"/>
        <end position="79"/>
    </location>
</feature>
<dbReference type="EMBL" id="BAAATD010000002">
    <property type="protein sequence ID" value="GAA2585089.1"/>
    <property type="molecule type" value="Genomic_DNA"/>
</dbReference>
<gene>
    <name evidence="4" type="ORF">GCM10010411_17280</name>
</gene>
<dbReference type="InterPro" id="IPR041116">
    <property type="entry name" value="SLATT_3"/>
</dbReference>
<dbReference type="InterPro" id="IPR040884">
    <property type="entry name" value="SLATT_1"/>
</dbReference>
<dbReference type="Pfam" id="PF18184">
    <property type="entry name" value="SLATT_3"/>
    <property type="match status" value="1"/>
</dbReference>
<keyword evidence="1" id="KW-0812">Transmembrane</keyword>
<keyword evidence="1" id="KW-1133">Transmembrane helix</keyword>
<dbReference type="Proteomes" id="UP001501509">
    <property type="component" value="Unassembled WGS sequence"/>
</dbReference>
<sequence length="296" mass="32546">MEPIRLTRADLPELYRVASAMAHTGQRRVVRLTMVLLCSGLASGVLALFGGRSGPSWHAWADTMAAALFATAAVGGALLSSGKAHRRWYDGRAAAESIKTLSWKYTMRAGSLGDDSAADALFCLRLTQVRAEIEQLGRADRRSLAPAAMLTPAMRRLRAAPLTVRRAVYLEQRIRDQIEWYSGKAGQAERRARAWQLLTAVIGTAGVCGALARSRGMVEVDALGLAAAFLASIAAWSELRQYWPNAAAYRLTLRELNVIEQQAGEVPDDPGEWRAFCEHAEYAVSREHTMWRVRAH</sequence>
<evidence type="ECO:0000259" key="3">
    <source>
        <dbReference type="Pfam" id="PF18184"/>
    </source>
</evidence>
<name>A0ABN3PLN2_9ACTN</name>
<evidence type="ECO:0000256" key="1">
    <source>
        <dbReference type="SAM" id="Phobius"/>
    </source>
</evidence>